<dbReference type="EMBL" id="FLUQ01000001">
    <property type="protein sequence ID" value="SBV96390.1"/>
    <property type="molecule type" value="Genomic_DNA"/>
</dbReference>
<name>A0A212JAB4_9DELT</name>
<proteinExistence type="inferred from homology"/>
<evidence type="ECO:0000256" key="4">
    <source>
        <dbReference type="SAM" id="Phobius"/>
    </source>
</evidence>
<dbReference type="Gene3D" id="3.90.550.10">
    <property type="entry name" value="Spore Coat Polysaccharide Biosynthesis Protein SpsA, Chain A"/>
    <property type="match status" value="1"/>
</dbReference>
<keyword evidence="2" id="KW-0328">Glycosyltransferase</keyword>
<dbReference type="SUPFAM" id="SSF53448">
    <property type="entry name" value="Nucleotide-diphospho-sugar transferases"/>
    <property type="match status" value="1"/>
</dbReference>
<keyword evidence="4" id="KW-0472">Membrane</keyword>
<evidence type="ECO:0000256" key="3">
    <source>
        <dbReference type="ARBA" id="ARBA00022679"/>
    </source>
</evidence>
<accession>A0A212JAB4</accession>
<protein>
    <submittedName>
        <fullName evidence="5">Glycosyl transferase family 2</fullName>
    </submittedName>
</protein>
<dbReference type="CDD" id="cd06423">
    <property type="entry name" value="CESA_like"/>
    <property type="match status" value="1"/>
</dbReference>
<dbReference type="GO" id="GO:0016757">
    <property type="term" value="F:glycosyltransferase activity"/>
    <property type="evidence" value="ECO:0007669"/>
    <property type="project" value="UniProtKB-KW"/>
</dbReference>
<feature type="transmembrane region" description="Helical" evidence="4">
    <location>
        <begin position="385"/>
        <end position="406"/>
    </location>
</feature>
<evidence type="ECO:0000313" key="5">
    <source>
        <dbReference type="EMBL" id="SBV96390.1"/>
    </source>
</evidence>
<dbReference type="PANTHER" id="PTHR43630:SF1">
    <property type="entry name" value="POLY-BETA-1,6-N-ACETYL-D-GLUCOSAMINE SYNTHASE"/>
    <property type="match status" value="1"/>
</dbReference>
<evidence type="ECO:0000256" key="1">
    <source>
        <dbReference type="ARBA" id="ARBA00006739"/>
    </source>
</evidence>
<keyword evidence="4" id="KW-1133">Transmembrane helix</keyword>
<sequence length="426" mass="48270">MDVAVGVMRAYLAVLFFVIAAYFVRHYVFTLNRFFARQKISYNDILDDQTFSITVLVPMHNEEKVAAGSFEALRRCDYPRDKFEVIAINDHSADTTREIVDAYVARSRAEPGEWPILTALHRYSGPRGKQHAINDALKIAKGDIVLIFDADYVPPVGILRTLSICFTDPQVGAVMGRVVPINAGANLLTRMQDLERSGGYQVDQQARYNLGLVPQYGGTVGGFRKDLVLALGGFKGNVIAEDTELTFRLLLNGWKVAYANRAECYEEAPETWNVRANQIRRWSRGHNQVLFAYLWPIIRTPNLGFWEKVDGVLLLFIYLLPLLWWLSLADMLVLLFLGQLSLVSGLMPLVLSILYGCIGNFAPFYELAMAAMLDGSSERVRLLPYFLYYFAFSLWYTAVGAVEAVIDRISGRSIEWKKTERFRQAE</sequence>
<comment type="similarity">
    <text evidence="1">Belongs to the glycosyltransferase 2 family.</text>
</comment>
<reference evidence="5" key="1">
    <citation type="submission" date="2016-04" db="EMBL/GenBank/DDBJ databases">
        <authorList>
            <person name="Evans L.H."/>
            <person name="Alamgir A."/>
            <person name="Owens N."/>
            <person name="Weber N.D."/>
            <person name="Virtaneva K."/>
            <person name="Barbian K."/>
            <person name="Babar A."/>
            <person name="Rosenke K."/>
        </authorList>
    </citation>
    <scope>NUCLEOTIDE SEQUENCE</scope>
    <source>
        <strain evidence="5">86</strain>
    </source>
</reference>
<dbReference type="Pfam" id="PF13641">
    <property type="entry name" value="Glyco_tranf_2_3"/>
    <property type="match status" value="1"/>
</dbReference>
<gene>
    <name evidence="5" type="ORF">KL86DPRO_11036</name>
</gene>
<organism evidence="5">
    <name type="scientific">uncultured delta proteobacterium</name>
    <dbReference type="NCBI Taxonomy" id="34034"/>
    <lineage>
        <taxon>Bacteria</taxon>
        <taxon>Deltaproteobacteria</taxon>
        <taxon>environmental samples</taxon>
    </lineage>
</organism>
<keyword evidence="3 5" id="KW-0808">Transferase</keyword>
<dbReference type="InterPro" id="IPR029044">
    <property type="entry name" value="Nucleotide-diphossugar_trans"/>
</dbReference>
<feature type="transmembrane region" description="Helical" evidence="4">
    <location>
        <begin position="349"/>
        <end position="373"/>
    </location>
</feature>
<feature type="transmembrane region" description="Helical" evidence="4">
    <location>
        <begin position="6"/>
        <end position="24"/>
    </location>
</feature>
<dbReference type="AlphaFoldDB" id="A0A212JAB4"/>
<evidence type="ECO:0000256" key="2">
    <source>
        <dbReference type="ARBA" id="ARBA00022676"/>
    </source>
</evidence>
<keyword evidence="4" id="KW-0812">Transmembrane</keyword>
<feature type="transmembrane region" description="Helical" evidence="4">
    <location>
        <begin position="312"/>
        <end position="337"/>
    </location>
</feature>
<dbReference type="PANTHER" id="PTHR43630">
    <property type="entry name" value="POLY-BETA-1,6-N-ACETYL-D-GLUCOSAMINE SYNTHASE"/>
    <property type="match status" value="1"/>
</dbReference>